<organism evidence="1">
    <name type="scientific">Cucumis melo</name>
    <name type="common">Muskmelon</name>
    <dbReference type="NCBI Taxonomy" id="3656"/>
    <lineage>
        <taxon>Eukaryota</taxon>
        <taxon>Viridiplantae</taxon>
        <taxon>Streptophyta</taxon>
        <taxon>Embryophyta</taxon>
        <taxon>Tracheophyta</taxon>
        <taxon>Spermatophyta</taxon>
        <taxon>Magnoliopsida</taxon>
        <taxon>eudicotyledons</taxon>
        <taxon>Gunneridae</taxon>
        <taxon>Pentapetalae</taxon>
        <taxon>rosids</taxon>
        <taxon>fabids</taxon>
        <taxon>Cucurbitales</taxon>
        <taxon>Cucurbitaceae</taxon>
        <taxon>Benincaseae</taxon>
        <taxon>Cucumis</taxon>
    </lineage>
</organism>
<accession>A0A9I9CFX2</accession>
<sequence>MEASIKTLVGWAQVERASGDNEFGATRPHQGKCRHKIIFHSLKEEITQLRVTIETQIKVMTQQNYDDAIPEWKE</sequence>
<protein>
    <submittedName>
        <fullName evidence="1">Uncharacterized protein</fullName>
    </submittedName>
</protein>
<name>A0A9I9CFX2_CUCME</name>
<dbReference type="AlphaFoldDB" id="A0A9I9CFX2"/>
<dbReference type="EnsemblPlants" id="MELO3C002983.2.1">
    <property type="protein sequence ID" value="MELO3C002983.2.1"/>
    <property type="gene ID" value="MELO3C002983.2"/>
</dbReference>
<evidence type="ECO:0000313" key="1">
    <source>
        <dbReference type="EnsemblPlants" id="MELO3C002983.2.1"/>
    </source>
</evidence>
<reference evidence="1" key="1">
    <citation type="submission" date="2023-03" db="UniProtKB">
        <authorList>
            <consortium name="EnsemblPlants"/>
        </authorList>
    </citation>
    <scope>IDENTIFICATION</scope>
</reference>
<proteinExistence type="predicted"/>
<dbReference type="Gramene" id="MELO3C002983.2.1">
    <property type="protein sequence ID" value="MELO3C002983.2.1"/>
    <property type="gene ID" value="MELO3C002983.2"/>
</dbReference>